<comment type="caution">
    <text evidence="1">The sequence shown here is derived from an EMBL/GenBank/DDBJ whole genome shotgun (WGS) entry which is preliminary data.</text>
</comment>
<dbReference type="AlphaFoldDB" id="A0A7V4XTJ3"/>
<proteinExistence type="predicted"/>
<gene>
    <name evidence="1" type="ORF">ENW50_08045</name>
</gene>
<accession>A0A7V4XTJ3</accession>
<protein>
    <submittedName>
        <fullName evidence="1">Uncharacterized protein</fullName>
    </submittedName>
</protein>
<sequence>MSLTPMVSIANLSSLLCAESSLVRVLNSRPASFEQDWALLEGGEFRRLAECRKNPGLPMAHPDHLLHGSGVGEYALQAALRGLDQAFLLVAADYNSAKVEEVLLKTYPWFHLARITLRVCQTESGAALMKDEMASPLRIVLATAVRHQVV</sequence>
<reference evidence="1" key="1">
    <citation type="journal article" date="2020" name="mSystems">
        <title>Genome- and Community-Level Interaction Insights into Carbon Utilization and Element Cycling Functions of Hydrothermarchaeota in Hydrothermal Sediment.</title>
        <authorList>
            <person name="Zhou Z."/>
            <person name="Liu Y."/>
            <person name="Xu W."/>
            <person name="Pan J."/>
            <person name="Luo Z.H."/>
            <person name="Li M."/>
        </authorList>
    </citation>
    <scope>NUCLEOTIDE SEQUENCE [LARGE SCALE GENOMIC DNA]</scope>
    <source>
        <strain evidence="1">SpSt-855</strain>
    </source>
</reference>
<organism evidence="1">
    <name type="scientific">Acidobacterium capsulatum</name>
    <dbReference type="NCBI Taxonomy" id="33075"/>
    <lineage>
        <taxon>Bacteria</taxon>
        <taxon>Pseudomonadati</taxon>
        <taxon>Acidobacteriota</taxon>
        <taxon>Terriglobia</taxon>
        <taxon>Terriglobales</taxon>
        <taxon>Acidobacteriaceae</taxon>
        <taxon>Acidobacterium</taxon>
    </lineage>
</organism>
<dbReference type="EMBL" id="DTKL01000049">
    <property type="protein sequence ID" value="HGY94615.1"/>
    <property type="molecule type" value="Genomic_DNA"/>
</dbReference>
<name>A0A7V4XTJ3_9BACT</name>
<evidence type="ECO:0000313" key="1">
    <source>
        <dbReference type="EMBL" id="HGY94615.1"/>
    </source>
</evidence>